<dbReference type="AlphaFoldDB" id="A0AAN5BUQ3"/>
<proteinExistence type="predicted"/>
<feature type="signal peptide" evidence="1">
    <location>
        <begin position="1"/>
        <end position="25"/>
    </location>
</feature>
<name>A0AAN5BUQ3_ASPOZ</name>
<keyword evidence="1" id="KW-0732">Signal</keyword>
<dbReference type="Proteomes" id="UP001165205">
    <property type="component" value="Unassembled WGS sequence"/>
</dbReference>
<reference evidence="2" key="1">
    <citation type="submission" date="2023-04" db="EMBL/GenBank/DDBJ databases">
        <title>Aspergillus oryzae NBRC 4228.</title>
        <authorList>
            <person name="Ichikawa N."/>
            <person name="Sato H."/>
            <person name="Tonouchi N."/>
        </authorList>
    </citation>
    <scope>NUCLEOTIDE SEQUENCE</scope>
    <source>
        <strain evidence="2">NBRC 4228</strain>
    </source>
</reference>
<sequence length="116" mass="12885">MMLLNMRSIVCKALALVACATTVSGSLCPGPWSKDACQLFSESMDYLDRIYDPKAAYVFSPSATTALRHDTRTSVWYAVGLLARNQDDDVAQAMAIIQNVIEMQFKDPADQWWACV</sequence>
<evidence type="ECO:0000313" key="2">
    <source>
        <dbReference type="EMBL" id="GMG33722.1"/>
    </source>
</evidence>
<accession>A0AAN5BUQ3</accession>
<gene>
    <name evidence="2" type="ORF">Aory04_000920100</name>
</gene>
<protein>
    <submittedName>
        <fullName evidence="2">Unnamed protein product</fullName>
    </submittedName>
</protein>
<evidence type="ECO:0000256" key="1">
    <source>
        <dbReference type="SAM" id="SignalP"/>
    </source>
</evidence>
<dbReference type="PANTHER" id="PTHR40616:SF1">
    <property type="entry name" value="LINALOOL DEHYDRATASE_ISOMERASE DOMAIN-CONTAINING PROTEIN"/>
    <property type="match status" value="1"/>
</dbReference>
<organism evidence="2 3">
    <name type="scientific">Aspergillus oryzae</name>
    <name type="common">Yellow koji mold</name>
    <dbReference type="NCBI Taxonomy" id="5062"/>
    <lineage>
        <taxon>Eukaryota</taxon>
        <taxon>Fungi</taxon>
        <taxon>Dikarya</taxon>
        <taxon>Ascomycota</taxon>
        <taxon>Pezizomycotina</taxon>
        <taxon>Eurotiomycetes</taxon>
        <taxon>Eurotiomycetidae</taxon>
        <taxon>Eurotiales</taxon>
        <taxon>Aspergillaceae</taxon>
        <taxon>Aspergillus</taxon>
        <taxon>Aspergillus subgen. Circumdati</taxon>
    </lineage>
</organism>
<dbReference type="PANTHER" id="PTHR40616">
    <property type="entry name" value="LINALOOL DEHYDRATASE_ISOMERASE DOMAIN-CONTAINING PROTEIN"/>
    <property type="match status" value="1"/>
</dbReference>
<dbReference type="EMBL" id="BSYA01000124">
    <property type="protein sequence ID" value="GMG33722.1"/>
    <property type="molecule type" value="Genomic_DNA"/>
</dbReference>
<comment type="caution">
    <text evidence="2">The sequence shown here is derived from an EMBL/GenBank/DDBJ whole genome shotgun (WGS) entry which is preliminary data.</text>
</comment>
<feature type="chain" id="PRO_5042890814" evidence="1">
    <location>
        <begin position="26"/>
        <end position="116"/>
    </location>
</feature>
<evidence type="ECO:0000313" key="3">
    <source>
        <dbReference type="Proteomes" id="UP001165205"/>
    </source>
</evidence>